<organism evidence="2">
    <name type="scientific">Siphoviridae sp. ctiam3</name>
    <dbReference type="NCBI Taxonomy" id="2825624"/>
    <lineage>
        <taxon>Viruses</taxon>
        <taxon>Duplodnaviria</taxon>
        <taxon>Heunggongvirae</taxon>
        <taxon>Uroviricota</taxon>
        <taxon>Caudoviricetes</taxon>
    </lineage>
</organism>
<dbReference type="EMBL" id="BK015338">
    <property type="protein sequence ID" value="DAE01976.1"/>
    <property type="molecule type" value="Genomic_DNA"/>
</dbReference>
<feature type="domain" description="YqbQ/XkdQ" evidence="1">
    <location>
        <begin position="25"/>
        <end position="315"/>
    </location>
</feature>
<dbReference type="Pfam" id="PF24032">
    <property type="entry name" value="YQBQ"/>
    <property type="match status" value="1"/>
</dbReference>
<dbReference type="InterPro" id="IPR056937">
    <property type="entry name" value="YqbQ/XkdQ"/>
</dbReference>
<sequence>MNTLIEHVTYDGHRHDMTHLVESFTWSGSQEEAARKVELTYAYNPKDLSFYNHQIELGDKVSITVDDHKIFEGRVFFRKRDTNAFTMAITAYDPMIYLAKSKVYLVFNQVKAIDAFRRISAEVEIPFTALPNIGTVVNFVADGKSCTEVMKILYDNIKADTKKEFMAVYLLDGIHLVEKGTLIDGFIASDSYNVINSSHSESIEDIVNRVKTVNESGNIISADSDEESIKRYGIFQDIYKNQPKPKGSTVSNISMAKAKSKGVKSDSSISALGNIQCISGYSIMVEEEQLQGKFYIKSDTHRFQGNVHTMDLTLEYMEEQGGGDTNGKQKQ</sequence>
<evidence type="ECO:0000259" key="1">
    <source>
        <dbReference type="Pfam" id="PF24032"/>
    </source>
</evidence>
<accession>A0A8S5P5R1</accession>
<protein>
    <submittedName>
        <fullName evidence="2">43 kDa tail protein</fullName>
    </submittedName>
</protein>
<reference evidence="2" key="1">
    <citation type="journal article" date="2021" name="Proc. Natl. Acad. Sci. U.S.A.">
        <title>A Catalog of Tens of Thousands of Viruses from Human Metagenomes Reveals Hidden Associations with Chronic Diseases.</title>
        <authorList>
            <person name="Tisza M.J."/>
            <person name="Buck C.B."/>
        </authorList>
    </citation>
    <scope>NUCLEOTIDE SEQUENCE</scope>
    <source>
        <strain evidence="2">Ctiam3</strain>
    </source>
</reference>
<name>A0A8S5P5R1_9CAUD</name>
<dbReference type="SUPFAM" id="SSF69279">
    <property type="entry name" value="Phage tail proteins"/>
    <property type="match status" value="1"/>
</dbReference>
<proteinExistence type="predicted"/>
<evidence type="ECO:0000313" key="2">
    <source>
        <dbReference type="EMBL" id="DAE01976.1"/>
    </source>
</evidence>